<dbReference type="Proteomes" id="UP001501588">
    <property type="component" value="Unassembled WGS sequence"/>
</dbReference>
<keyword evidence="2" id="KW-0812">Transmembrane</keyword>
<sequence>MDHDRRWRPGPPILDMTPEGGFREPAAPKGWLDRALARVGGAALLLAVAAGGLVVVALAFVLLGLLLPVAIGAGLVAFVSIWWRLRRLRARNGGNLPPFVVARRPGP</sequence>
<reference evidence="4" key="1">
    <citation type="journal article" date="2019" name="Int. J. Syst. Evol. Microbiol.">
        <title>The Global Catalogue of Microorganisms (GCM) 10K type strain sequencing project: providing services to taxonomists for standard genome sequencing and annotation.</title>
        <authorList>
            <consortium name="The Broad Institute Genomics Platform"/>
            <consortium name="The Broad Institute Genome Sequencing Center for Infectious Disease"/>
            <person name="Wu L."/>
            <person name="Ma J."/>
        </authorList>
    </citation>
    <scope>NUCLEOTIDE SEQUENCE [LARGE SCALE GENOMIC DNA]</scope>
    <source>
        <strain evidence="4">JCM 9933</strain>
    </source>
</reference>
<protein>
    <recommendedName>
        <fullName evidence="5">DUF3040 domain-containing protein</fullName>
    </recommendedName>
</protein>
<keyword evidence="4" id="KW-1185">Reference proteome</keyword>
<dbReference type="RefSeq" id="WP_343894481.1">
    <property type="nucleotide sequence ID" value="NZ_BAAAFZ010000014.1"/>
</dbReference>
<feature type="transmembrane region" description="Helical" evidence="2">
    <location>
        <begin position="65"/>
        <end position="83"/>
    </location>
</feature>
<evidence type="ECO:0008006" key="5">
    <source>
        <dbReference type="Google" id="ProtNLM"/>
    </source>
</evidence>
<feature type="region of interest" description="Disordered" evidence="1">
    <location>
        <begin position="1"/>
        <end position="21"/>
    </location>
</feature>
<feature type="transmembrane region" description="Helical" evidence="2">
    <location>
        <begin position="39"/>
        <end position="59"/>
    </location>
</feature>
<keyword evidence="2" id="KW-1133">Transmembrane helix</keyword>
<evidence type="ECO:0000256" key="1">
    <source>
        <dbReference type="SAM" id="MobiDB-lite"/>
    </source>
</evidence>
<evidence type="ECO:0000313" key="4">
    <source>
        <dbReference type="Proteomes" id="UP001501588"/>
    </source>
</evidence>
<accession>A0ABP3Q162</accession>
<evidence type="ECO:0000256" key="2">
    <source>
        <dbReference type="SAM" id="Phobius"/>
    </source>
</evidence>
<dbReference type="EMBL" id="BAAAFZ010000014">
    <property type="protein sequence ID" value="GAA0576612.1"/>
    <property type="molecule type" value="Genomic_DNA"/>
</dbReference>
<name>A0ABP3Q162_9PROT</name>
<comment type="caution">
    <text evidence="3">The sequence shown here is derived from an EMBL/GenBank/DDBJ whole genome shotgun (WGS) entry which is preliminary data.</text>
</comment>
<proteinExistence type="predicted"/>
<gene>
    <name evidence="3" type="ORF">GCM10009416_13990</name>
</gene>
<keyword evidence="2" id="KW-0472">Membrane</keyword>
<organism evidence="3 4">
    <name type="scientific">Craurococcus roseus</name>
    <dbReference type="NCBI Taxonomy" id="77585"/>
    <lineage>
        <taxon>Bacteria</taxon>
        <taxon>Pseudomonadati</taxon>
        <taxon>Pseudomonadota</taxon>
        <taxon>Alphaproteobacteria</taxon>
        <taxon>Acetobacterales</taxon>
        <taxon>Acetobacteraceae</taxon>
        <taxon>Craurococcus</taxon>
    </lineage>
</organism>
<evidence type="ECO:0000313" key="3">
    <source>
        <dbReference type="EMBL" id="GAA0576612.1"/>
    </source>
</evidence>